<keyword evidence="2" id="KW-1185">Reference proteome</keyword>
<name>B0MYS2_9BACT</name>
<organism evidence="1 2">
    <name type="scientific">Alistipes putredinis DSM 17216</name>
    <dbReference type="NCBI Taxonomy" id="445970"/>
    <lineage>
        <taxon>Bacteria</taxon>
        <taxon>Pseudomonadati</taxon>
        <taxon>Bacteroidota</taxon>
        <taxon>Bacteroidia</taxon>
        <taxon>Bacteroidales</taxon>
        <taxon>Rikenellaceae</taxon>
        <taxon>Alistipes</taxon>
    </lineage>
</organism>
<protein>
    <submittedName>
        <fullName evidence="1">Uncharacterized protein</fullName>
    </submittedName>
</protein>
<dbReference type="AlphaFoldDB" id="B0MYS2"/>
<dbReference type="Proteomes" id="UP000005819">
    <property type="component" value="Unassembled WGS sequence"/>
</dbReference>
<evidence type="ECO:0000313" key="2">
    <source>
        <dbReference type="Proteomes" id="UP000005819"/>
    </source>
</evidence>
<gene>
    <name evidence="1" type="ORF">ALIPUT_02289</name>
</gene>
<evidence type="ECO:0000313" key="1">
    <source>
        <dbReference type="EMBL" id="EDS02757.1"/>
    </source>
</evidence>
<dbReference type="HOGENOM" id="CLU_3163848_0_0_10"/>
<dbReference type="EMBL" id="ABFK02000020">
    <property type="protein sequence ID" value="EDS02757.1"/>
    <property type="molecule type" value="Genomic_DNA"/>
</dbReference>
<accession>B0MYS2</accession>
<reference evidence="1" key="2">
    <citation type="submission" date="2013-09" db="EMBL/GenBank/DDBJ databases">
        <title>Draft genome sequence of Alistipes putredinis (DSM 17216).</title>
        <authorList>
            <person name="Sudarsanam P."/>
            <person name="Ley R."/>
            <person name="Guruge J."/>
            <person name="Turnbaugh P.J."/>
            <person name="Mahowald M."/>
            <person name="Liep D."/>
            <person name="Gordon J."/>
        </authorList>
    </citation>
    <scope>NUCLEOTIDE SEQUENCE</scope>
    <source>
        <strain evidence="1">DSM 17216</strain>
    </source>
</reference>
<proteinExistence type="predicted"/>
<sequence length="47" mass="5201">MNFVVIFSVRHNSGKFVLPVPGGNTPPKVGKKVDSVQLFSNFDRINL</sequence>
<comment type="caution">
    <text evidence="1">The sequence shown here is derived from an EMBL/GenBank/DDBJ whole genome shotgun (WGS) entry which is preliminary data.</text>
</comment>
<reference evidence="1" key="1">
    <citation type="submission" date="2007-10" db="EMBL/GenBank/DDBJ databases">
        <authorList>
            <person name="Fulton L."/>
            <person name="Clifton S."/>
            <person name="Fulton B."/>
            <person name="Xu J."/>
            <person name="Minx P."/>
            <person name="Pepin K.H."/>
            <person name="Johnson M."/>
            <person name="Thiruvilangam P."/>
            <person name="Bhonagiri V."/>
            <person name="Nash W.E."/>
            <person name="Mardis E.R."/>
            <person name="Wilson R.K."/>
        </authorList>
    </citation>
    <scope>NUCLEOTIDE SEQUENCE [LARGE SCALE GENOMIC DNA]</scope>
    <source>
        <strain evidence="1">DSM 17216</strain>
    </source>
</reference>